<protein>
    <submittedName>
        <fullName evidence="2">Transposase</fullName>
    </submittedName>
</protein>
<feature type="non-terminal residue" evidence="2">
    <location>
        <position position="162"/>
    </location>
</feature>
<sequence>MRDKQHITEEPCEVKVSRTVLESNGSRKRVVDFNLVTSNGESVDVQQHYRKTQRHLARQQKKLARKQSSSVNSQKTKQKISLVHQRIGRKRKDFHYNVAYQLVKKYDLIAVEDLNILGLARTRLAKSIYDVAWGKFLAILEAVALRSGVHFVKVNPHSTTVD</sequence>
<evidence type="ECO:0000313" key="3">
    <source>
        <dbReference type="Proteomes" id="UP001301728"/>
    </source>
</evidence>
<gene>
    <name evidence="2" type="ORF">VB854_18080</name>
</gene>
<comment type="caution">
    <text evidence="2">The sequence shown here is derived from an EMBL/GenBank/DDBJ whole genome shotgun (WGS) entry which is preliminary data.</text>
</comment>
<feature type="domain" description="Probable transposase IS891/IS1136/IS1341" evidence="1">
    <location>
        <begin position="42"/>
        <end position="121"/>
    </location>
</feature>
<evidence type="ECO:0000259" key="1">
    <source>
        <dbReference type="Pfam" id="PF01385"/>
    </source>
</evidence>
<name>A0ABU5U106_9CYAN</name>
<keyword evidence="3" id="KW-1185">Reference proteome</keyword>
<dbReference type="NCBIfam" id="NF040570">
    <property type="entry name" value="guided_TnpB"/>
    <property type="match status" value="1"/>
</dbReference>
<dbReference type="RefSeq" id="WP_323306914.1">
    <property type="nucleotide sequence ID" value="NZ_JAYGHT010000112.1"/>
</dbReference>
<reference evidence="2 3" key="1">
    <citation type="submission" date="2023-12" db="EMBL/GenBank/DDBJ databases">
        <title>Baltic Sea Cyanobacteria.</title>
        <authorList>
            <person name="Delbaje E."/>
            <person name="Fewer D.P."/>
            <person name="Shishido T.K."/>
        </authorList>
    </citation>
    <scope>NUCLEOTIDE SEQUENCE [LARGE SCALE GENOMIC DNA]</scope>
    <source>
        <strain evidence="2 3">CCNP 1315</strain>
    </source>
</reference>
<dbReference type="Proteomes" id="UP001301728">
    <property type="component" value="Unassembled WGS sequence"/>
</dbReference>
<proteinExistence type="predicted"/>
<evidence type="ECO:0000313" key="2">
    <source>
        <dbReference type="EMBL" id="MEA5520850.1"/>
    </source>
</evidence>
<dbReference type="InterPro" id="IPR001959">
    <property type="entry name" value="Transposase"/>
</dbReference>
<accession>A0ABU5U106</accession>
<organism evidence="2 3">
    <name type="scientific">Limnoraphis robusta CCNP1315</name>
    <dbReference type="NCBI Taxonomy" id="3110306"/>
    <lineage>
        <taxon>Bacteria</taxon>
        <taxon>Bacillati</taxon>
        <taxon>Cyanobacteriota</taxon>
        <taxon>Cyanophyceae</taxon>
        <taxon>Oscillatoriophycideae</taxon>
        <taxon>Oscillatoriales</taxon>
        <taxon>Sirenicapillariaceae</taxon>
        <taxon>Limnoraphis</taxon>
    </lineage>
</organism>
<dbReference type="EMBL" id="JAYGHT010000112">
    <property type="protein sequence ID" value="MEA5520850.1"/>
    <property type="molecule type" value="Genomic_DNA"/>
</dbReference>
<dbReference type="Pfam" id="PF01385">
    <property type="entry name" value="OrfB_IS605"/>
    <property type="match status" value="1"/>
</dbReference>